<name>A1AS81_PELPD</name>
<accession>A1AS81</accession>
<dbReference type="AlphaFoldDB" id="A1AS81"/>
<proteinExistence type="predicted"/>
<dbReference type="EMBL" id="CP000482">
    <property type="protein sequence ID" value="ABL00202.1"/>
    <property type="molecule type" value="Genomic_DNA"/>
</dbReference>
<gene>
    <name evidence="1" type="ordered locus">Ppro_2597</name>
</gene>
<evidence type="ECO:0000313" key="2">
    <source>
        <dbReference type="Proteomes" id="UP000006732"/>
    </source>
</evidence>
<dbReference type="KEGG" id="ppd:Ppro_2597"/>
<reference evidence="1 2" key="1">
    <citation type="submission" date="2006-10" db="EMBL/GenBank/DDBJ databases">
        <title>Complete sequence of chromosome of Pelobacter propionicus DSM 2379.</title>
        <authorList>
            <consortium name="US DOE Joint Genome Institute"/>
            <person name="Copeland A."/>
            <person name="Lucas S."/>
            <person name="Lapidus A."/>
            <person name="Barry K."/>
            <person name="Detter J.C."/>
            <person name="Glavina del Rio T."/>
            <person name="Hammon N."/>
            <person name="Israni S."/>
            <person name="Dalin E."/>
            <person name="Tice H."/>
            <person name="Pitluck S."/>
            <person name="Saunders E."/>
            <person name="Brettin T."/>
            <person name="Bruce D."/>
            <person name="Han C."/>
            <person name="Tapia R."/>
            <person name="Schmutz J."/>
            <person name="Larimer F."/>
            <person name="Land M."/>
            <person name="Hauser L."/>
            <person name="Kyrpides N."/>
            <person name="Kim E."/>
            <person name="Lovley D."/>
            <person name="Richardson P."/>
        </authorList>
    </citation>
    <scope>NUCLEOTIDE SEQUENCE [LARGE SCALE GENOMIC DNA]</scope>
    <source>
        <strain evidence="2">DSM 2379 / NBRC 103807 / OttBd1</strain>
    </source>
</reference>
<evidence type="ECO:0000313" key="1">
    <source>
        <dbReference type="EMBL" id="ABL00202.1"/>
    </source>
</evidence>
<protein>
    <submittedName>
        <fullName evidence="1">Uncharacterized protein</fullName>
    </submittedName>
</protein>
<keyword evidence="2" id="KW-1185">Reference proteome</keyword>
<sequence>MYIPLPSAGYPCSYFHQPLELIPFQAILSPARHPRLSANLRRVAPRRLYVIVDMKSALTQNYPPVLHCQVSSGYDMNTFRAHEYA</sequence>
<dbReference type="Proteomes" id="UP000006732">
    <property type="component" value="Chromosome"/>
</dbReference>
<dbReference type="HOGENOM" id="CLU_2509762_0_0_7"/>
<dbReference type="STRING" id="338966.Ppro_2597"/>
<organism evidence="1 2">
    <name type="scientific">Pelobacter propionicus (strain DSM 2379 / NBRC 103807 / OttBd1)</name>
    <dbReference type="NCBI Taxonomy" id="338966"/>
    <lineage>
        <taxon>Bacteria</taxon>
        <taxon>Pseudomonadati</taxon>
        <taxon>Thermodesulfobacteriota</taxon>
        <taxon>Desulfuromonadia</taxon>
        <taxon>Desulfuromonadales</taxon>
        <taxon>Desulfuromonadaceae</taxon>
        <taxon>Pelobacter</taxon>
    </lineage>
</organism>